<keyword evidence="3" id="KW-0808">Transferase</keyword>
<evidence type="ECO:0000256" key="12">
    <source>
        <dbReference type="SAM" id="SignalP"/>
    </source>
</evidence>
<dbReference type="GO" id="GO:0005509">
    <property type="term" value="F:calcium ion binding"/>
    <property type="evidence" value="ECO:0007669"/>
    <property type="project" value="InterPro"/>
</dbReference>
<feature type="signal peptide" evidence="12">
    <location>
        <begin position="1"/>
        <end position="23"/>
    </location>
</feature>
<evidence type="ECO:0000256" key="5">
    <source>
        <dbReference type="ARBA" id="ARBA00022741"/>
    </source>
</evidence>
<dbReference type="EMBL" id="JAAALK010000081">
    <property type="protein sequence ID" value="KAG8090395.1"/>
    <property type="molecule type" value="Genomic_DNA"/>
</dbReference>
<dbReference type="InterPro" id="IPR001881">
    <property type="entry name" value="EGF-like_Ca-bd_dom"/>
</dbReference>
<keyword evidence="5 10" id="KW-0547">Nucleotide-binding</keyword>
<gene>
    <name evidence="14" type="ORF">GUJ93_ZPchr0011g27261</name>
</gene>
<dbReference type="InterPro" id="IPR045274">
    <property type="entry name" value="WAK-like"/>
</dbReference>
<organism evidence="14 15">
    <name type="scientific">Zizania palustris</name>
    <name type="common">Northern wild rice</name>
    <dbReference type="NCBI Taxonomy" id="103762"/>
    <lineage>
        <taxon>Eukaryota</taxon>
        <taxon>Viridiplantae</taxon>
        <taxon>Streptophyta</taxon>
        <taxon>Embryophyta</taxon>
        <taxon>Tracheophyta</taxon>
        <taxon>Spermatophyta</taxon>
        <taxon>Magnoliopsida</taxon>
        <taxon>Liliopsida</taxon>
        <taxon>Poales</taxon>
        <taxon>Poaceae</taxon>
        <taxon>BOP clade</taxon>
        <taxon>Oryzoideae</taxon>
        <taxon>Oryzeae</taxon>
        <taxon>Zizaniinae</taxon>
        <taxon>Zizania</taxon>
    </lineage>
</organism>
<dbReference type="InterPro" id="IPR000719">
    <property type="entry name" value="Prot_kinase_dom"/>
</dbReference>
<evidence type="ECO:0000256" key="11">
    <source>
        <dbReference type="SAM" id="Phobius"/>
    </source>
</evidence>
<evidence type="ECO:0000259" key="13">
    <source>
        <dbReference type="PROSITE" id="PS50011"/>
    </source>
</evidence>
<dbReference type="SMART" id="SM00220">
    <property type="entry name" value="S_TKc"/>
    <property type="match status" value="1"/>
</dbReference>
<evidence type="ECO:0000256" key="1">
    <source>
        <dbReference type="ARBA" id="ARBA00004479"/>
    </source>
</evidence>
<proteinExistence type="predicted"/>
<comment type="caution">
    <text evidence="14">The sequence shown here is derived from an EMBL/GenBank/DDBJ whole genome shotgun (WGS) entry which is preliminary data.</text>
</comment>
<dbReference type="GO" id="GO:0005524">
    <property type="term" value="F:ATP binding"/>
    <property type="evidence" value="ECO:0007669"/>
    <property type="project" value="UniProtKB-UniRule"/>
</dbReference>
<keyword evidence="11" id="KW-0812">Transmembrane</keyword>
<dbReference type="PROSITE" id="PS50011">
    <property type="entry name" value="PROTEIN_KINASE_DOM"/>
    <property type="match status" value="1"/>
</dbReference>
<dbReference type="CDD" id="cd00054">
    <property type="entry name" value="EGF_CA"/>
    <property type="match status" value="1"/>
</dbReference>
<sequence length="714" mass="79306">MHLRLQAMTQLVSLLWFFLHSHAAAVALAQRSGCPRNCGDVKIPYPFGIGDECAWPGFTISCNDSFSPSKPYYSNIEIIDISLEKGEILMYTFAAYVCYNSNITTDNKNRTNAGLDFTGDSPFLVGQESNEFTAIGCATVALLQGREDGSFLTGCITTCASLDEAAQDNEKCEGLGCCQLTSIPANLSTIEISWYHHGNEAWRYSPCSYAFVAEKGWYHFSREDFSRNGSKSFVYSDGEHNVPTVVDWAIRSNGSCSSAKTAPACVSNNSYCIAATNGEGYLCNCSAGYAGNPYLTGDDGCTNINECEQVQSPCTDGTCHDLQGSFECKCNFGKRKEIKNDMHVVCRPILDKPAKVVIAITCVIAILSILFILLLMVHEKKRLREIFKKNGGQLLKTKGIQLFTKQEIRKITHNYDTEIGKGGFGKVFKGKIDGLNGNCKQVAVKRSIIVDNNWQVALKRIIMRSITVDEEKRGKDFANEIIIQSEIDHKNVVKLVGCCLETNIPMLVFEYVPKGSLHDVLHGNGDGSSKKKLTLEERLAIAIGSAEALDHMHSSKKILHGDVKPGNILLDDHFVPKVSDFGISRLMTREKDELITGDNIYMDPVYKNTGELTEKSDVYSFGVVLLELITRKKARVDGSLRLDFVDSYKSDSRAVKMFDDEFVSPEAIKCIDMISRIVVQSLKGDVEERPTMKQVLEQLDSVRMEWMQTKGHML</sequence>
<evidence type="ECO:0000256" key="8">
    <source>
        <dbReference type="ARBA" id="ARBA00023157"/>
    </source>
</evidence>
<keyword evidence="11" id="KW-1133">Transmembrane helix</keyword>
<evidence type="ECO:0000256" key="4">
    <source>
        <dbReference type="ARBA" id="ARBA00022729"/>
    </source>
</evidence>
<dbReference type="PROSITE" id="PS01187">
    <property type="entry name" value="EGF_CA"/>
    <property type="match status" value="1"/>
</dbReference>
<dbReference type="InterPro" id="IPR008271">
    <property type="entry name" value="Ser/Thr_kinase_AS"/>
</dbReference>
<evidence type="ECO:0000256" key="10">
    <source>
        <dbReference type="PROSITE-ProRule" id="PRU10141"/>
    </source>
</evidence>
<keyword evidence="15" id="KW-1185">Reference proteome</keyword>
<evidence type="ECO:0000313" key="14">
    <source>
        <dbReference type="EMBL" id="KAG8090395.1"/>
    </source>
</evidence>
<keyword evidence="4 12" id="KW-0732">Signal</keyword>
<protein>
    <recommendedName>
        <fullName evidence="13">Protein kinase domain-containing protein</fullName>
    </recommendedName>
</protein>
<dbReference type="GO" id="GO:0007166">
    <property type="term" value="P:cell surface receptor signaling pathway"/>
    <property type="evidence" value="ECO:0007669"/>
    <property type="project" value="InterPro"/>
</dbReference>
<dbReference type="PANTHER" id="PTHR27005">
    <property type="entry name" value="WALL-ASSOCIATED RECEPTOR KINASE-LIKE 21"/>
    <property type="match status" value="1"/>
</dbReference>
<keyword evidence="7 10" id="KW-0067">ATP-binding</keyword>
<keyword evidence="6" id="KW-0418">Kinase</keyword>
<feature type="chain" id="PRO_5035206425" description="Protein kinase domain-containing protein" evidence="12">
    <location>
        <begin position="24"/>
        <end position="714"/>
    </location>
</feature>
<reference evidence="14" key="1">
    <citation type="journal article" date="2021" name="bioRxiv">
        <title>Whole Genome Assembly and Annotation of Northern Wild Rice, Zizania palustris L., Supports a Whole Genome Duplication in the Zizania Genus.</title>
        <authorList>
            <person name="Haas M."/>
            <person name="Kono T."/>
            <person name="Macchietto M."/>
            <person name="Millas R."/>
            <person name="McGilp L."/>
            <person name="Shao M."/>
            <person name="Duquette J."/>
            <person name="Hirsch C.N."/>
            <person name="Kimball J."/>
        </authorList>
    </citation>
    <scope>NUCLEOTIDE SEQUENCE</scope>
    <source>
        <tissue evidence="14">Fresh leaf tissue</tissue>
    </source>
</reference>
<dbReference type="SMART" id="SM00181">
    <property type="entry name" value="EGF"/>
    <property type="match status" value="2"/>
</dbReference>
<dbReference type="AlphaFoldDB" id="A0A8J5WHP6"/>
<dbReference type="InterPro" id="IPR017441">
    <property type="entry name" value="Protein_kinase_ATP_BS"/>
</dbReference>
<feature type="binding site" evidence="10">
    <location>
        <position position="445"/>
    </location>
    <ligand>
        <name>ATP</name>
        <dbReference type="ChEBI" id="CHEBI:30616"/>
    </ligand>
</feature>
<dbReference type="PROSITE" id="PS00107">
    <property type="entry name" value="PROTEIN_KINASE_ATP"/>
    <property type="match status" value="1"/>
</dbReference>
<evidence type="ECO:0000256" key="3">
    <source>
        <dbReference type="ARBA" id="ARBA00022679"/>
    </source>
</evidence>
<keyword evidence="11" id="KW-0472">Membrane</keyword>
<dbReference type="GO" id="GO:0030247">
    <property type="term" value="F:polysaccharide binding"/>
    <property type="evidence" value="ECO:0007669"/>
    <property type="project" value="InterPro"/>
</dbReference>
<dbReference type="InterPro" id="IPR000742">
    <property type="entry name" value="EGF"/>
</dbReference>
<evidence type="ECO:0000256" key="2">
    <source>
        <dbReference type="ARBA" id="ARBA00022527"/>
    </source>
</evidence>
<dbReference type="GO" id="GO:0005886">
    <property type="term" value="C:plasma membrane"/>
    <property type="evidence" value="ECO:0007669"/>
    <property type="project" value="TreeGrafter"/>
</dbReference>
<dbReference type="Pfam" id="PF13947">
    <property type="entry name" value="GUB_WAK_bind"/>
    <property type="match status" value="1"/>
</dbReference>
<dbReference type="SMART" id="SM00179">
    <property type="entry name" value="EGF_CA"/>
    <property type="match status" value="1"/>
</dbReference>
<dbReference type="OrthoDB" id="4062651at2759"/>
<keyword evidence="8" id="KW-1015">Disulfide bond</keyword>
<dbReference type="Pfam" id="PF07714">
    <property type="entry name" value="PK_Tyr_Ser-Thr"/>
    <property type="match status" value="1"/>
</dbReference>
<evidence type="ECO:0000256" key="7">
    <source>
        <dbReference type="ARBA" id="ARBA00022840"/>
    </source>
</evidence>
<dbReference type="InterPro" id="IPR018097">
    <property type="entry name" value="EGF_Ca-bd_CS"/>
</dbReference>
<feature type="domain" description="Protein kinase" evidence="13">
    <location>
        <begin position="413"/>
        <end position="707"/>
    </location>
</feature>
<dbReference type="InterPro" id="IPR025287">
    <property type="entry name" value="WAK_GUB"/>
</dbReference>
<accession>A0A8J5WHP6</accession>
<evidence type="ECO:0000313" key="15">
    <source>
        <dbReference type="Proteomes" id="UP000729402"/>
    </source>
</evidence>
<name>A0A8J5WHP6_ZIZPA</name>
<dbReference type="PROSITE" id="PS00108">
    <property type="entry name" value="PROTEIN_KINASE_ST"/>
    <property type="match status" value="1"/>
</dbReference>
<dbReference type="Proteomes" id="UP000729402">
    <property type="component" value="Unassembled WGS sequence"/>
</dbReference>
<keyword evidence="9" id="KW-0325">Glycoprotein</keyword>
<keyword evidence="2" id="KW-0723">Serine/threonine-protein kinase</keyword>
<reference evidence="14" key="2">
    <citation type="submission" date="2021-02" db="EMBL/GenBank/DDBJ databases">
        <authorList>
            <person name="Kimball J.A."/>
            <person name="Haas M.W."/>
            <person name="Macchietto M."/>
            <person name="Kono T."/>
            <person name="Duquette J."/>
            <person name="Shao M."/>
        </authorList>
    </citation>
    <scope>NUCLEOTIDE SEQUENCE</scope>
    <source>
        <tissue evidence="14">Fresh leaf tissue</tissue>
    </source>
</reference>
<feature type="transmembrane region" description="Helical" evidence="11">
    <location>
        <begin position="356"/>
        <end position="377"/>
    </location>
</feature>
<dbReference type="PANTHER" id="PTHR27005:SF162">
    <property type="entry name" value="OS11G0691500 PROTEIN"/>
    <property type="match status" value="1"/>
</dbReference>
<evidence type="ECO:0000256" key="9">
    <source>
        <dbReference type="ARBA" id="ARBA00023180"/>
    </source>
</evidence>
<dbReference type="GO" id="GO:0004674">
    <property type="term" value="F:protein serine/threonine kinase activity"/>
    <property type="evidence" value="ECO:0007669"/>
    <property type="project" value="UniProtKB-KW"/>
</dbReference>
<dbReference type="InterPro" id="IPR001245">
    <property type="entry name" value="Ser-Thr/Tyr_kinase_cat_dom"/>
</dbReference>
<comment type="subcellular location">
    <subcellularLocation>
        <location evidence="1">Membrane</location>
        <topology evidence="1">Single-pass type I membrane protein</topology>
    </subcellularLocation>
</comment>
<evidence type="ECO:0000256" key="6">
    <source>
        <dbReference type="ARBA" id="ARBA00022777"/>
    </source>
</evidence>